<keyword evidence="1" id="KW-0614">Plasmid</keyword>
<evidence type="ECO:0000313" key="1">
    <source>
        <dbReference type="EMBL" id="ASD49234.1"/>
    </source>
</evidence>
<name>A0A1Q4MF87_AERSS</name>
<dbReference type="AlphaFoldDB" id="A0A1Q4MF87"/>
<dbReference type="NCBIfam" id="NF010304">
    <property type="entry name" value="PRK13741.1"/>
    <property type="match status" value="1"/>
</dbReference>
<dbReference type="RefSeq" id="WP_011899433.1">
    <property type="nucleotide sequence ID" value="NZ_CDDW01000126.1"/>
</dbReference>
<dbReference type="EMBL" id="KY555069">
    <property type="protein sequence ID" value="ASD49234.1"/>
    <property type="molecule type" value="Genomic_DNA"/>
</dbReference>
<gene>
    <name evidence="1" type="primary">traS</name>
</gene>
<accession>A0A1Q4MF87</accession>
<sequence>MMITKKAINDDIAFIVATLKHKEVTIPSFFSCAGPGIIVLLGMVIWQIYVAFPILHHNSMARTDAYGSVGGTLFLGFMIFITLTSMRGKYLSMPVEIRKNSLIVRLTKHKAMFYVGLWVVINIVGGVCIKMSALSPVISCAVQLVALVFIWFIAFVDLGRYDLAVFSSVIKAWRDGDKLDPEQLKGLDI</sequence>
<organism evidence="1">
    <name type="scientific">Aeromonas salmonicida subsp. salmonicida</name>
    <dbReference type="NCBI Taxonomy" id="29491"/>
    <lineage>
        <taxon>Bacteria</taxon>
        <taxon>Pseudomonadati</taxon>
        <taxon>Pseudomonadota</taxon>
        <taxon>Gammaproteobacteria</taxon>
        <taxon>Aeromonadales</taxon>
        <taxon>Aeromonadaceae</taxon>
        <taxon>Aeromonas</taxon>
    </lineage>
</organism>
<proteinExistence type="predicted"/>
<protein>
    <submittedName>
        <fullName evidence="1">IncF plasmid conjugative transfer surface exclusion protein TraS</fullName>
    </submittedName>
</protein>
<reference evidence="1" key="1">
    <citation type="submission" date="2017-01" db="EMBL/GenBank/DDBJ databases">
        <title>Plasmid composition in Aeromonas salmonicida subsp. salmonicida 01-B526 unravels unsuspected type three secretion system loss patterns.</title>
        <authorList>
            <person name="Tanaka K.H."/>
            <person name="Vincent A.T."/>
            <person name="Emond-Rheault J.-G."/>
            <person name="Adamczuk M."/>
            <person name="Frenette M."/>
            <person name="Charette S.J."/>
        </authorList>
    </citation>
    <scope>NUCLEOTIDE SEQUENCE</scope>
    <source>
        <strain evidence="1">01-B526</strain>
        <plasmid evidence="1">pAsa5</plasmid>
    </source>
</reference>
<geneLocation type="plasmid" evidence="1">
    <name>pAsa5</name>
</geneLocation>